<feature type="compositionally biased region" description="Basic residues" evidence="1">
    <location>
        <begin position="255"/>
        <end position="266"/>
    </location>
</feature>
<feature type="compositionally biased region" description="Basic and acidic residues" evidence="1">
    <location>
        <begin position="237"/>
        <end position="254"/>
    </location>
</feature>
<name>C5FCL1_ARTOC</name>
<dbReference type="VEuPathDB" id="FungiDB:MCYG_00433"/>
<dbReference type="OrthoDB" id="3366546at2759"/>
<dbReference type="STRING" id="554155.C5FCL1"/>
<evidence type="ECO:0000256" key="1">
    <source>
        <dbReference type="SAM" id="MobiDB-lite"/>
    </source>
</evidence>
<dbReference type="GeneID" id="9225470"/>
<dbReference type="eggNOG" id="ENOG502S9CM">
    <property type="taxonomic scope" value="Eukaryota"/>
</dbReference>
<sequence>MNQGWSGPGNPLNPSRRPGIHGGLGLTKPILVARKKNTYGVGKKTTHDHTNQWWLRGFEAALRGIGTDGNSTQTSEESIPTTPTSELYKFFVRGQGLAGTIKPSESNQNLQSSKQDRITPTSSVENGTSNQKKKRKREDIEGSPTTNLSQEKKKKKKKDKKAELCVDEVRVSSGIATPPDEEDSKGKTVSAEPAKDDILEKRRRKEEKREKKREKKKRKEMNLETEPNTQSLTSDHISSEECSMKKGQEVEKATKKAKLEKKREKREKKEGKEKKSKKSKKDKLRSGD</sequence>
<reference evidence="3" key="1">
    <citation type="journal article" date="2012" name="MBio">
        <title>Comparative genome analysis of Trichophyton rubrum and related dermatophytes reveals candidate genes involved in infection.</title>
        <authorList>
            <person name="Martinez D.A."/>
            <person name="Oliver B.G."/>
            <person name="Graeser Y."/>
            <person name="Goldberg J.M."/>
            <person name="Li W."/>
            <person name="Martinez-Rossi N.M."/>
            <person name="Monod M."/>
            <person name="Shelest E."/>
            <person name="Barton R.C."/>
            <person name="Birch E."/>
            <person name="Brakhage A.A."/>
            <person name="Chen Z."/>
            <person name="Gurr S.J."/>
            <person name="Heiman D."/>
            <person name="Heitman J."/>
            <person name="Kosti I."/>
            <person name="Rossi A."/>
            <person name="Saif S."/>
            <person name="Samalova M."/>
            <person name="Saunders C.W."/>
            <person name="Shea T."/>
            <person name="Summerbell R.C."/>
            <person name="Xu J."/>
            <person name="Young S."/>
            <person name="Zeng Q."/>
            <person name="Birren B.W."/>
            <person name="Cuomo C.A."/>
            <person name="White T.C."/>
        </authorList>
    </citation>
    <scope>NUCLEOTIDE SEQUENCE [LARGE SCALE GENOMIC DNA]</scope>
    <source>
        <strain evidence="3">ATCC MYA-4605 / CBS 113480</strain>
    </source>
</reference>
<keyword evidence="3" id="KW-1185">Reference proteome</keyword>
<dbReference type="HOGENOM" id="CLU_059438_0_0_1"/>
<feature type="compositionally biased region" description="Basic residues" evidence="1">
    <location>
        <begin position="201"/>
        <end position="219"/>
    </location>
</feature>
<proteinExistence type="predicted"/>
<dbReference type="Proteomes" id="UP000002035">
    <property type="component" value="Unassembled WGS sequence"/>
</dbReference>
<dbReference type="OMA" id="KTTHDHT"/>
<dbReference type="EMBL" id="DS995701">
    <property type="protein sequence ID" value="EEQ27545.1"/>
    <property type="molecule type" value="Genomic_DNA"/>
</dbReference>
<protein>
    <recommendedName>
        <fullName evidence="4">Protein TMA23</fullName>
    </recommendedName>
</protein>
<feature type="compositionally biased region" description="Basic residues" evidence="1">
    <location>
        <begin position="274"/>
        <end position="288"/>
    </location>
</feature>
<feature type="region of interest" description="Disordered" evidence="1">
    <location>
        <begin position="1"/>
        <end position="26"/>
    </location>
</feature>
<accession>C5FCL1</accession>
<feature type="compositionally biased region" description="Basic and acidic residues" evidence="1">
    <location>
        <begin position="160"/>
        <end position="170"/>
    </location>
</feature>
<feature type="compositionally biased region" description="Polar residues" evidence="1">
    <location>
        <begin position="225"/>
        <end position="236"/>
    </location>
</feature>
<feature type="region of interest" description="Disordered" evidence="1">
    <location>
        <begin position="99"/>
        <end position="288"/>
    </location>
</feature>
<organism evidence="2 3">
    <name type="scientific">Arthroderma otae (strain ATCC MYA-4605 / CBS 113480)</name>
    <name type="common">Microsporum canis</name>
    <dbReference type="NCBI Taxonomy" id="554155"/>
    <lineage>
        <taxon>Eukaryota</taxon>
        <taxon>Fungi</taxon>
        <taxon>Dikarya</taxon>
        <taxon>Ascomycota</taxon>
        <taxon>Pezizomycotina</taxon>
        <taxon>Eurotiomycetes</taxon>
        <taxon>Eurotiomycetidae</taxon>
        <taxon>Onygenales</taxon>
        <taxon>Arthrodermataceae</taxon>
        <taxon>Microsporum</taxon>
    </lineage>
</organism>
<feature type="compositionally biased region" description="Polar residues" evidence="1">
    <location>
        <begin position="103"/>
        <end position="130"/>
    </location>
</feature>
<evidence type="ECO:0008006" key="4">
    <source>
        <dbReference type="Google" id="ProtNLM"/>
    </source>
</evidence>
<gene>
    <name evidence="2" type="ORF">MCYG_00433</name>
</gene>
<dbReference type="AlphaFoldDB" id="C5FCL1"/>
<evidence type="ECO:0000313" key="3">
    <source>
        <dbReference type="Proteomes" id="UP000002035"/>
    </source>
</evidence>
<dbReference type="RefSeq" id="XP_002850329.1">
    <property type="nucleotide sequence ID" value="XM_002850283.1"/>
</dbReference>
<evidence type="ECO:0000313" key="2">
    <source>
        <dbReference type="EMBL" id="EEQ27545.1"/>
    </source>
</evidence>